<sequence length="100" mass="11342">EKGWNVHLIEGFRLGACCGRFHDRVREGKLRHLPQPAIEQQVSVAVSRRLGEVEVWDRTKSALQISGLVAESQALYALETMQVEALKPKYEPSQGVRVRF</sequence>
<comment type="caution">
    <text evidence="1">The sequence shown here is derived from an EMBL/GenBank/DDBJ whole genome shotgun (WGS) entry which is preliminary data.</text>
</comment>
<evidence type="ECO:0000313" key="2">
    <source>
        <dbReference type="Proteomes" id="UP000216789"/>
    </source>
</evidence>
<reference evidence="1 2" key="1">
    <citation type="journal article" date="2017" name="ISME J.">
        <title>Unveiling bifidobacterial biogeography across the mammalian branch of the tree of life.</title>
        <authorList>
            <person name="Milani C."/>
            <person name="Mangifesta M."/>
            <person name="Mancabelli L."/>
            <person name="Lugli G.A."/>
            <person name="James K."/>
            <person name="Duranti S."/>
            <person name="Turroni F."/>
            <person name="Ferrario C."/>
            <person name="Ossiprandi M.C."/>
            <person name="van Sinderen D."/>
            <person name="Ventura M."/>
        </authorList>
    </citation>
    <scope>NUCLEOTIDE SEQUENCE [LARGE SCALE GENOMIC DNA]</scope>
    <source>
        <strain evidence="1 2">1E</strain>
    </source>
</reference>
<dbReference type="AlphaFoldDB" id="A0A267WIW0"/>
<evidence type="ECO:0000313" key="1">
    <source>
        <dbReference type="EMBL" id="PAC72557.1"/>
    </source>
</evidence>
<dbReference type="Proteomes" id="UP000216789">
    <property type="component" value="Unassembled WGS sequence"/>
</dbReference>
<gene>
    <name evidence="1" type="ORF">BPS1E_1956</name>
</gene>
<organism evidence="1 2">
    <name type="scientific">Bifidobacterium pseudocatenulatum</name>
    <dbReference type="NCBI Taxonomy" id="28026"/>
    <lineage>
        <taxon>Bacteria</taxon>
        <taxon>Bacillati</taxon>
        <taxon>Actinomycetota</taxon>
        <taxon>Actinomycetes</taxon>
        <taxon>Bifidobacteriales</taxon>
        <taxon>Bifidobacteriaceae</taxon>
        <taxon>Bifidobacterium</taxon>
    </lineage>
</organism>
<protein>
    <submittedName>
        <fullName evidence="1">Terminase</fullName>
    </submittedName>
</protein>
<proteinExistence type="predicted"/>
<feature type="non-terminal residue" evidence="1">
    <location>
        <position position="1"/>
    </location>
</feature>
<accession>A0A267WIW0</accession>
<dbReference type="EMBL" id="MNLB01000041">
    <property type="protein sequence ID" value="PAC72557.1"/>
    <property type="molecule type" value="Genomic_DNA"/>
</dbReference>
<name>A0A267WIW0_BIFPS</name>